<feature type="domain" description="RPA-interacting protein N-terminal" evidence="6">
    <location>
        <begin position="19"/>
        <end position="54"/>
    </location>
</feature>
<protein>
    <recommendedName>
        <fullName evidence="11">RPA-interacting protein</fullName>
    </recommendedName>
</protein>
<dbReference type="PANTHER" id="PTHR31742:SF1">
    <property type="entry name" value="RPA-INTERACTING PROTEIN"/>
    <property type="match status" value="1"/>
</dbReference>
<sequence length="261" mass="30807">MVGDEEKGPQNCRPSLKTHASFNNYPSWKHKLRENCFKRVREDRTRLLWKLRLPECEDHSPKSKGIVNSTFRDIVSDELRKIKETSFHGSSEAKMFGTATDDKIWEYDCLYTAYEVDCEEILLETQRIFYEDLMMMEETTKVSESYVKTMEDEEDEYLAHAVYEHMQLNSEKVKEKVYCPVCKRGELHENGYHIYCNQCELKLKRGDEVNLNLLQLRLGEVHAEHLDRGCRLRPEFCTETIFELTALYIKCQGCNTFEVVL</sequence>
<name>A0ABD3UNE9_9LAMI</name>
<evidence type="ECO:0000259" key="6">
    <source>
        <dbReference type="Pfam" id="PF14766"/>
    </source>
</evidence>
<dbReference type="InterPro" id="IPR028156">
    <property type="entry name" value="RIP"/>
</dbReference>
<evidence type="ECO:0000259" key="7">
    <source>
        <dbReference type="Pfam" id="PF14767"/>
    </source>
</evidence>
<feature type="domain" description="RPA-interacting protein C-terminal" evidence="8">
    <location>
        <begin position="179"/>
        <end position="259"/>
    </location>
</feature>
<evidence type="ECO:0000313" key="10">
    <source>
        <dbReference type="Proteomes" id="UP001634393"/>
    </source>
</evidence>
<dbReference type="InterPro" id="IPR028155">
    <property type="entry name" value="RPA_interact_central"/>
</dbReference>
<evidence type="ECO:0000256" key="1">
    <source>
        <dbReference type="ARBA" id="ARBA00004123"/>
    </source>
</evidence>
<proteinExistence type="predicted"/>
<organism evidence="9 10">
    <name type="scientific">Penstemon smallii</name>
    <dbReference type="NCBI Taxonomy" id="265156"/>
    <lineage>
        <taxon>Eukaryota</taxon>
        <taxon>Viridiplantae</taxon>
        <taxon>Streptophyta</taxon>
        <taxon>Embryophyta</taxon>
        <taxon>Tracheophyta</taxon>
        <taxon>Spermatophyta</taxon>
        <taxon>Magnoliopsida</taxon>
        <taxon>eudicotyledons</taxon>
        <taxon>Gunneridae</taxon>
        <taxon>Pentapetalae</taxon>
        <taxon>asterids</taxon>
        <taxon>lamiids</taxon>
        <taxon>Lamiales</taxon>
        <taxon>Plantaginaceae</taxon>
        <taxon>Cheloneae</taxon>
        <taxon>Penstemon</taxon>
    </lineage>
</organism>
<comment type="caution">
    <text evidence="9">The sequence shown here is derived from an EMBL/GenBank/DDBJ whole genome shotgun (WGS) entry which is preliminary data.</text>
</comment>
<evidence type="ECO:0000259" key="8">
    <source>
        <dbReference type="Pfam" id="PF14768"/>
    </source>
</evidence>
<dbReference type="Proteomes" id="UP001634393">
    <property type="component" value="Unassembled WGS sequence"/>
</dbReference>
<dbReference type="Pfam" id="PF14767">
    <property type="entry name" value="RPA_interact_M"/>
    <property type="match status" value="1"/>
</dbReference>
<evidence type="ECO:0000313" key="9">
    <source>
        <dbReference type="EMBL" id="KAL3850496.1"/>
    </source>
</evidence>
<keyword evidence="5" id="KW-0539">Nucleus</keyword>
<evidence type="ECO:0000256" key="2">
    <source>
        <dbReference type="ARBA" id="ARBA00022723"/>
    </source>
</evidence>
<dbReference type="GO" id="GO:0005634">
    <property type="term" value="C:nucleus"/>
    <property type="evidence" value="ECO:0007669"/>
    <property type="project" value="UniProtKB-SubCell"/>
</dbReference>
<keyword evidence="4" id="KW-0862">Zinc</keyword>
<dbReference type="Pfam" id="PF14768">
    <property type="entry name" value="RPA_interact_C"/>
    <property type="match status" value="1"/>
</dbReference>
<evidence type="ECO:0008006" key="11">
    <source>
        <dbReference type="Google" id="ProtNLM"/>
    </source>
</evidence>
<dbReference type="PANTHER" id="PTHR31742">
    <property type="entry name" value="RPA-INTERACTING PROTEIN RPAIN"/>
    <property type="match status" value="1"/>
</dbReference>
<dbReference type="InterPro" id="IPR028158">
    <property type="entry name" value="RPA_interact_N_dom"/>
</dbReference>
<evidence type="ECO:0000256" key="3">
    <source>
        <dbReference type="ARBA" id="ARBA00022771"/>
    </source>
</evidence>
<accession>A0ABD3UNE9</accession>
<dbReference type="AlphaFoldDB" id="A0ABD3UNE9"/>
<dbReference type="Pfam" id="PF14766">
    <property type="entry name" value="RPA_interact_N"/>
    <property type="match status" value="1"/>
</dbReference>
<comment type="subcellular location">
    <subcellularLocation>
        <location evidence="1">Nucleus</location>
    </subcellularLocation>
</comment>
<feature type="domain" description="RPA-interacting protein central" evidence="7">
    <location>
        <begin position="69"/>
        <end position="162"/>
    </location>
</feature>
<dbReference type="GO" id="GO:0008270">
    <property type="term" value="F:zinc ion binding"/>
    <property type="evidence" value="ECO:0007669"/>
    <property type="project" value="UniProtKB-KW"/>
</dbReference>
<evidence type="ECO:0000256" key="4">
    <source>
        <dbReference type="ARBA" id="ARBA00022833"/>
    </source>
</evidence>
<dbReference type="EMBL" id="JBJXBP010000001">
    <property type="protein sequence ID" value="KAL3850496.1"/>
    <property type="molecule type" value="Genomic_DNA"/>
</dbReference>
<dbReference type="InterPro" id="IPR028159">
    <property type="entry name" value="RPA_interact_C_dom"/>
</dbReference>
<keyword evidence="3" id="KW-0863">Zinc-finger</keyword>
<evidence type="ECO:0000256" key="5">
    <source>
        <dbReference type="ARBA" id="ARBA00023242"/>
    </source>
</evidence>
<reference evidence="9 10" key="1">
    <citation type="submission" date="2024-12" db="EMBL/GenBank/DDBJ databases">
        <title>The unique morphological basis and parallel evolutionary history of personate flowers in Penstemon.</title>
        <authorList>
            <person name="Depatie T.H."/>
            <person name="Wessinger C.A."/>
        </authorList>
    </citation>
    <scope>NUCLEOTIDE SEQUENCE [LARGE SCALE GENOMIC DNA]</scope>
    <source>
        <strain evidence="9">WTNN_2</strain>
        <tissue evidence="9">Leaf</tissue>
    </source>
</reference>
<keyword evidence="10" id="KW-1185">Reference proteome</keyword>
<keyword evidence="2" id="KW-0479">Metal-binding</keyword>
<gene>
    <name evidence="9" type="ORF">ACJIZ3_012378</name>
</gene>